<dbReference type="Pfam" id="PF13424">
    <property type="entry name" value="TPR_12"/>
    <property type="match status" value="4"/>
</dbReference>
<dbReference type="InterPro" id="IPR019734">
    <property type="entry name" value="TPR_rpt"/>
</dbReference>
<dbReference type="PRINTS" id="PR00381">
    <property type="entry name" value="KINESINLIGHT"/>
</dbReference>
<reference evidence="14 15" key="1">
    <citation type="submission" date="2020-05" db="EMBL/GenBank/DDBJ databases">
        <authorList>
            <person name="Whitworth D."/>
        </authorList>
    </citation>
    <scope>NUCLEOTIDE SEQUENCE [LARGE SCALE GENOMIC DNA]</scope>
    <source>
        <strain evidence="14 15">AB043B</strain>
    </source>
</reference>
<comment type="subcellular location">
    <subcellularLocation>
        <location evidence="1">Cytoplasm</location>
        <location evidence="1">Cytoskeleton</location>
    </subcellularLocation>
</comment>
<evidence type="ECO:0000313" key="14">
    <source>
        <dbReference type="EMBL" id="NOK36619.1"/>
    </source>
</evidence>
<dbReference type="GO" id="GO:0005871">
    <property type="term" value="C:kinesin complex"/>
    <property type="evidence" value="ECO:0007669"/>
    <property type="project" value="InterPro"/>
</dbReference>
<evidence type="ECO:0000256" key="1">
    <source>
        <dbReference type="ARBA" id="ARBA00004245"/>
    </source>
</evidence>
<dbReference type="GO" id="GO:0005874">
    <property type="term" value="C:microtubule"/>
    <property type="evidence" value="ECO:0007669"/>
    <property type="project" value="UniProtKB-KW"/>
</dbReference>
<keyword evidence="8" id="KW-0505">Motor protein</keyword>
<feature type="chain" id="PRO_5044076103" evidence="12">
    <location>
        <begin position="21"/>
        <end position="1084"/>
    </location>
</feature>
<dbReference type="GO" id="GO:0007018">
    <property type="term" value="P:microtubule-based movement"/>
    <property type="evidence" value="ECO:0007669"/>
    <property type="project" value="TreeGrafter"/>
</dbReference>
<dbReference type="GO" id="GO:0005737">
    <property type="term" value="C:cytoplasm"/>
    <property type="evidence" value="ECO:0007669"/>
    <property type="project" value="TreeGrafter"/>
</dbReference>
<feature type="repeat" description="TPR" evidence="10">
    <location>
        <begin position="117"/>
        <end position="150"/>
    </location>
</feature>
<dbReference type="AlphaFoldDB" id="A0A3A8IED9"/>
<feature type="signal peptide" evidence="12">
    <location>
        <begin position="1"/>
        <end position="20"/>
    </location>
</feature>
<keyword evidence="15" id="KW-1185">Reference proteome</keyword>
<dbReference type="SUPFAM" id="SSF48452">
    <property type="entry name" value="TPR-like"/>
    <property type="match status" value="3"/>
</dbReference>
<protein>
    <submittedName>
        <fullName evidence="14">CHAT domain-containing protein</fullName>
    </submittedName>
</protein>
<proteinExistence type="inferred from homology"/>
<dbReference type="Proteomes" id="UP000563426">
    <property type="component" value="Unassembled WGS sequence"/>
</dbReference>
<dbReference type="GO" id="GO:0019894">
    <property type="term" value="F:kinesin binding"/>
    <property type="evidence" value="ECO:0007669"/>
    <property type="project" value="TreeGrafter"/>
</dbReference>
<feature type="repeat" description="TPR" evidence="10">
    <location>
        <begin position="159"/>
        <end position="192"/>
    </location>
</feature>
<feature type="domain" description="CHAT" evidence="13">
    <location>
        <begin position="706"/>
        <end position="1049"/>
    </location>
</feature>
<feature type="region of interest" description="Disordered" evidence="11">
    <location>
        <begin position="890"/>
        <end position="911"/>
    </location>
</feature>
<feature type="repeat" description="TPR" evidence="10">
    <location>
        <begin position="285"/>
        <end position="318"/>
    </location>
</feature>
<name>A0A3A8IED9_9BACT</name>
<keyword evidence="3" id="KW-0963">Cytoplasm</keyword>
<evidence type="ECO:0000256" key="7">
    <source>
        <dbReference type="ARBA" id="ARBA00023054"/>
    </source>
</evidence>
<evidence type="ECO:0000256" key="6">
    <source>
        <dbReference type="ARBA" id="ARBA00022803"/>
    </source>
</evidence>
<evidence type="ECO:0000256" key="12">
    <source>
        <dbReference type="SAM" id="SignalP"/>
    </source>
</evidence>
<keyword evidence="4" id="KW-0493">Microtubule</keyword>
<sequence>MRKLIMLSAIAVFCCASSSAAEPAAQGVQLAHAQKLLDEAVRLRELESYASGISKAQSALKIREMALGSNHLQVADCLQLLGSLFLEQQNLAGAEPLLERALAIREANLDKHHPDIATSLNALADLYTAKNQFSRATQLYERALAIRETVLGKNHPDVASSLDSIASLYLEQGQFAEAEPMYKRALDIREAALGGNHPDVASSLNNLARLYYYQDAHSRAEPLYERALSIRQSVLGENHPKVAVSLNALALIYAEHGLYDKAEILYERSLSILKSSSGKSHPRFPGILSNLARVYMRQGHFSRAERLYKEALLMQEASLGKAHPRVAQALNNLAACYSDQGMYGQAQVIHQRALAILESALGEHHPSVALVLGNLALDYAGRGLFKKAEPLYVRAISIEESVFGKNHYRVAVDLRNLALLYASQGQLARARSILQRSLGIVEAALGEQHPEMAISFKALARFELSSNHPDAAIPILEKMTAISERRLRSEALALSESRLTSLVQLFQSESQYVYHFLGVYPGDSRLLRLALANALLTKGRSVEEVASISRIVYRSLDPKDHDAFERLRGLRTQLSQLSLAGPRSFSPSDYHQRLKELAEQGDALEADLARRSAPLRAMAALPPPEEIVERVAAALPSDGALVEFVVYAPPLIAPPQQQVPPKYRYLALILQPGGQIHSVDLGSMDSIDRAAFDLRESLYRRDESYQRHAQRMYSLVFQPLLPFLGNARRVFLAPDGQLGLIPFDALHDGSRFLIDAFDFTYLTSGKELLPRGRDLPLGRSVVVVADPAVGVSQPTPLALPVDVMSGGQRAPALEHFFSSVRTSSMQRIWAPLPGARREAEFIHKLFPQAQVFLGPEATKQKLLQVAAPGVLHVATHGFFLEDAVTPSDSRSLGHVGTIGGEGPDQGPSDPLLRSGLVLTGARAPPAPNATPADRSQVESFLVTALELAGLDLWGTQLVVLSACDTGRGDVKLGQGIYGLRRALITAGAETVVMSLWKVNDDSTSFLMEDYYRHLLAGEGKTEALRNAVRSLRKTRPHPYYWAPFIASGQDTPLQLLPSGPQFPQLPFSLPYYAIPKTQDGGLLQ</sequence>
<evidence type="ECO:0000256" key="4">
    <source>
        <dbReference type="ARBA" id="ARBA00022701"/>
    </source>
</evidence>
<keyword evidence="7" id="KW-0175">Coiled coil</keyword>
<dbReference type="Gene3D" id="1.25.40.10">
    <property type="entry name" value="Tetratricopeptide repeat domain"/>
    <property type="match status" value="3"/>
</dbReference>
<dbReference type="InterPro" id="IPR011990">
    <property type="entry name" value="TPR-like_helical_dom_sf"/>
</dbReference>
<evidence type="ECO:0000256" key="5">
    <source>
        <dbReference type="ARBA" id="ARBA00022737"/>
    </source>
</evidence>
<dbReference type="Pfam" id="PF12770">
    <property type="entry name" value="CHAT"/>
    <property type="match status" value="1"/>
</dbReference>
<organism evidence="14 15">
    <name type="scientific">Corallococcus exercitus</name>
    <dbReference type="NCBI Taxonomy" id="2316736"/>
    <lineage>
        <taxon>Bacteria</taxon>
        <taxon>Pseudomonadati</taxon>
        <taxon>Myxococcota</taxon>
        <taxon>Myxococcia</taxon>
        <taxon>Myxococcales</taxon>
        <taxon>Cystobacterineae</taxon>
        <taxon>Myxococcaceae</taxon>
        <taxon>Corallococcus</taxon>
    </lineage>
</organism>
<evidence type="ECO:0000256" key="3">
    <source>
        <dbReference type="ARBA" id="ARBA00022490"/>
    </source>
</evidence>
<dbReference type="EMBL" id="JABFJV010000173">
    <property type="protein sequence ID" value="NOK36619.1"/>
    <property type="molecule type" value="Genomic_DNA"/>
</dbReference>
<dbReference type="InterPro" id="IPR024983">
    <property type="entry name" value="CHAT_dom"/>
</dbReference>
<evidence type="ECO:0000256" key="9">
    <source>
        <dbReference type="ARBA" id="ARBA00023212"/>
    </source>
</evidence>
<comment type="caution">
    <text evidence="14">The sequence shown here is derived from an EMBL/GenBank/DDBJ whole genome shotgun (WGS) entry which is preliminary data.</text>
</comment>
<dbReference type="PANTHER" id="PTHR45783:SF3">
    <property type="entry name" value="KINESIN LIGHT CHAIN"/>
    <property type="match status" value="1"/>
</dbReference>
<gene>
    <name evidence="14" type="ORF">HMI49_25760</name>
</gene>
<keyword evidence="12" id="KW-0732">Signal</keyword>
<dbReference type="PROSITE" id="PS50005">
    <property type="entry name" value="TPR"/>
    <property type="match status" value="3"/>
</dbReference>
<comment type="similarity">
    <text evidence="2">Belongs to the kinesin light chain family.</text>
</comment>
<dbReference type="Pfam" id="PF13374">
    <property type="entry name" value="TPR_10"/>
    <property type="match status" value="1"/>
</dbReference>
<evidence type="ECO:0000256" key="11">
    <source>
        <dbReference type="SAM" id="MobiDB-lite"/>
    </source>
</evidence>
<evidence type="ECO:0000256" key="2">
    <source>
        <dbReference type="ARBA" id="ARBA00009622"/>
    </source>
</evidence>
<keyword evidence="9" id="KW-0206">Cytoskeleton</keyword>
<evidence type="ECO:0000259" key="13">
    <source>
        <dbReference type="Pfam" id="PF12770"/>
    </source>
</evidence>
<dbReference type="PANTHER" id="PTHR45783">
    <property type="entry name" value="KINESIN LIGHT CHAIN"/>
    <property type="match status" value="1"/>
</dbReference>
<dbReference type="InterPro" id="IPR002151">
    <property type="entry name" value="Kinesin_light"/>
</dbReference>
<keyword evidence="6 10" id="KW-0802">TPR repeat</keyword>
<dbReference type="SMART" id="SM00028">
    <property type="entry name" value="TPR"/>
    <property type="match status" value="9"/>
</dbReference>
<dbReference type="RefSeq" id="WP_120525784.1">
    <property type="nucleotide sequence ID" value="NZ_JABFJV010000173.1"/>
</dbReference>
<evidence type="ECO:0000313" key="15">
    <source>
        <dbReference type="Proteomes" id="UP000563426"/>
    </source>
</evidence>
<evidence type="ECO:0000256" key="10">
    <source>
        <dbReference type="PROSITE-ProRule" id="PRU00339"/>
    </source>
</evidence>
<accession>A0A3A8IED9</accession>
<dbReference type="OrthoDB" id="9149083at2"/>
<keyword evidence="5" id="KW-0677">Repeat</keyword>
<evidence type="ECO:0000256" key="8">
    <source>
        <dbReference type="ARBA" id="ARBA00023175"/>
    </source>
</evidence>